<dbReference type="Gene3D" id="3.10.105.10">
    <property type="entry name" value="Dipeptide-binding Protein, Domain 3"/>
    <property type="match status" value="1"/>
</dbReference>
<dbReference type="Pfam" id="PF00496">
    <property type="entry name" value="SBP_bac_5"/>
    <property type="match status" value="1"/>
</dbReference>
<evidence type="ECO:0000256" key="2">
    <source>
        <dbReference type="ARBA" id="ARBA00005695"/>
    </source>
</evidence>
<dbReference type="CDD" id="cd08497">
    <property type="entry name" value="MbnE-like"/>
    <property type="match status" value="1"/>
</dbReference>
<evidence type="ECO:0000313" key="5">
    <source>
        <dbReference type="EMBL" id="GKY87674.1"/>
    </source>
</evidence>
<keyword evidence="6" id="KW-1185">Reference proteome</keyword>
<feature type="domain" description="Solute-binding protein family 5" evidence="4">
    <location>
        <begin position="109"/>
        <end position="512"/>
    </location>
</feature>
<dbReference type="Gene3D" id="3.40.190.10">
    <property type="entry name" value="Periplasmic binding protein-like II"/>
    <property type="match status" value="1"/>
</dbReference>
<dbReference type="PANTHER" id="PTHR30290">
    <property type="entry name" value="PERIPLASMIC BINDING COMPONENT OF ABC TRANSPORTER"/>
    <property type="match status" value="1"/>
</dbReference>
<proteinExistence type="inferred from homology"/>
<evidence type="ECO:0000259" key="4">
    <source>
        <dbReference type="Pfam" id="PF00496"/>
    </source>
</evidence>
<comment type="subcellular location">
    <subcellularLocation>
        <location evidence="1">Periplasm</location>
    </subcellularLocation>
</comment>
<sequence length="613" mass="67737">MRPEFFRRTRQQTQTILGALAIFTAGLAAAGAEPMHGIAMYGDPALPADFTHLPHANPDAPKGGRIVFAESGGYDSLNPFIRKGSAPWQLRYWAVESLMGRSYDEPFTLYGLLAETIETAPDRSWVEFTLREEARFSDGSPVTVEDVMWSYETLATLGHPRYAGAWAKVESMEQTGPRSIRFTFNVDDRELALIIGIRPILKKATYDGVAFDESDGVAIVPVTSAPYVITEFEPQRFMVLSRNPDYWGKDLPFMRGQANLDEIRLDYYGDGDVVFEAFKAGEANTYRETNDQKWATQYTFPAVERGDVVLSEVPHRRPNGYNGFVMNTRRSQFADWRVREAMIQAFPFEFINQTINGGVPPRIVTYFANSVLASEPGTPAGGRVAELLAPFAADIPPGAIEGYALPVSDGSERNRAGIAAALDLMEQAGWTVQDGVMKDGAGTPFTFDILVSQNATESRQIIDIYTAALGRLGITPTITAVDAAQYVERGKALDFDMVPNSWAASLSPGNEQKLYWGSAQADAEGTRNWAGVKSPAVDAMIDTMLAATDQSEFNAAAHALDRLLAAGRYVVPIWSMQPNPSHIAHARQLHFPDYVPMYGDYLGFQPETWWWAE</sequence>
<dbReference type="RefSeq" id="WP_434784432.1">
    <property type="nucleotide sequence ID" value="NZ_BROH01000003.1"/>
</dbReference>
<comment type="similarity">
    <text evidence="2">Belongs to the bacterial solute-binding protein 5 family.</text>
</comment>
<dbReference type="InterPro" id="IPR039424">
    <property type="entry name" value="SBP_5"/>
</dbReference>
<evidence type="ECO:0000256" key="1">
    <source>
        <dbReference type="ARBA" id="ARBA00004418"/>
    </source>
</evidence>
<evidence type="ECO:0000256" key="3">
    <source>
        <dbReference type="ARBA" id="ARBA00022729"/>
    </source>
</evidence>
<comment type="caution">
    <text evidence="5">The sequence shown here is derived from an EMBL/GenBank/DDBJ whole genome shotgun (WGS) entry which is preliminary data.</text>
</comment>
<reference evidence="5" key="1">
    <citation type="journal article" date="2023" name="Int. J. Syst. Evol. Microbiol.">
        <title>Sinisalibacter aestuarii sp. nov., isolated from estuarine sediment of the Arakawa River.</title>
        <authorList>
            <person name="Arafat S.T."/>
            <person name="Hirano S."/>
            <person name="Sato A."/>
            <person name="Takeuchi K."/>
            <person name="Yasuda T."/>
            <person name="Terahara T."/>
            <person name="Hamada M."/>
            <person name="Kobayashi T."/>
        </authorList>
    </citation>
    <scope>NUCLEOTIDE SEQUENCE</scope>
    <source>
        <strain evidence="5">B-399</strain>
    </source>
</reference>
<dbReference type="PANTHER" id="PTHR30290:SF64">
    <property type="entry name" value="ABC TRANSPORTER PERIPLASMIC BINDING PROTEIN"/>
    <property type="match status" value="1"/>
</dbReference>
<dbReference type="PIRSF" id="PIRSF002741">
    <property type="entry name" value="MppA"/>
    <property type="match status" value="1"/>
</dbReference>
<gene>
    <name evidence="5" type="ORF">STA1M1_15430</name>
</gene>
<dbReference type="SUPFAM" id="SSF53850">
    <property type="entry name" value="Periplasmic binding protein-like II"/>
    <property type="match status" value="1"/>
</dbReference>
<name>A0ABQ5LRN7_9RHOB</name>
<dbReference type="InterPro" id="IPR030678">
    <property type="entry name" value="Peptide/Ni-bd"/>
</dbReference>
<dbReference type="Proteomes" id="UP001144205">
    <property type="component" value="Unassembled WGS sequence"/>
</dbReference>
<keyword evidence="3" id="KW-0732">Signal</keyword>
<accession>A0ABQ5LRN7</accession>
<dbReference type="InterPro" id="IPR000914">
    <property type="entry name" value="SBP_5_dom"/>
</dbReference>
<dbReference type="EMBL" id="BROH01000003">
    <property type="protein sequence ID" value="GKY87674.1"/>
    <property type="molecule type" value="Genomic_DNA"/>
</dbReference>
<organism evidence="5 6">
    <name type="scientific">Sinisalibacter aestuarii</name>
    <dbReference type="NCBI Taxonomy" id="2949426"/>
    <lineage>
        <taxon>Bacteria</taxon>
        <taxon>Pseudomonadati</taxon>
        <taxon>Pseudomonadota</taxon>
        <taxon>Alphaproteobacteria</taxon>
        <taxon>Rhodobacterales</taxon>
        <taxon>Roseobacteraceae</taxon>
        <taxon>Sinisalibacter</taxon>
    </lineage>
</organism>
<protein>
    <submittedName>
        <fullName evidence="5">ABC transporter substrate-binding protein</fullName>
    </submittedName>
</protein>
<evidence type="ECO:0000313" key="6">
    <source>
        <dbReference type="Proteomes" id="UP001144205"/>
    </source>
</evidence>